<evidence type="ECO:0000313" key="7">
    <source>
        <dbReference type="Proteomes" id="UP000232196"/>
    </source>
</evidence>
<dbReference type="Proteomes" id="UP000232196">
    <property type="component" value="Unassembled WGS sequence"/>
</dbReference>
<proteinExistence type="predicted"/>
<evidence type="ECO:0000256" key="1">
    <source>
        <dbReference type="ARBA" id="ARBA00004141"/>
    </source>
</evidence>
<dbReference type="PANTHER" id="PTHR43359">
    <property type="entry name" value="FORMATE HYDROGENLYASE SUBUNIT 4"/>
    <property type="match status" value="1"/>
</dbReference>
<gene>
    <name evidence="6" type="ORF">CH357_05640</name>
</gene>
<dbReference type="PANTHER" id="PTHR43359:SF1">
    <property type="entry name" value="FORMATE HYDROGENLYASE SUBUNIT 4-RELATED"/>
    <property type="match status" value="1"/>
</dbReference>
<reference evidence="6 7" key="1">
    <citation type="submission" date="2017-07" db="EMBL/GenBank/DDBJ databases">
        <title>Leptospira spp. isolated from tropical soils.</title>
        <authorList>
            <person name="Thibeaux R."/>
            <person name="Iraola G."/>
            <person name="Ferres I."/>
            <person name="Bierque E."/>
            <person name="Girault D."/>
            <person name="Soupe-Gilbert M.-E."/>
            <person name="Picardeau M."/>
            <person name="Goarant C."/>
        </authorList>
    </citation>
    <scope>NUCLEOTIDE SEQUENCE [LARGE SCALE GENOMIC DNA]</scope>
    <source>
        <strain evidence="6 7">MCA1-C-A1</strain>
    </source>
</reference>
<dbReference type="EMBL" id="NPDN01000003">
    <property type="protein sequence ID" value="PJZ25987.1"/>
    <property type="molecule type" value="Genomic_DNA"/>
</dbReference>
<feature type="transmembrane region" description="Helical" evidence="5">
    <location>
        <begin position="63"/>
        <end position="84"/>
    </location>
</feature>
<keyword evidence="3 5" id="KW-1133">Transmembrane helix</keyword>
<keyword evidence="7" id="KW-1185">Reference proteome</keyword>
<dbReference type="Pfam" id="PF00146">
    <property type="entry name" value="NADHdh"/>
    <property type="match status" value="1"/>
</dbReference>
<protein>
    <submittedName>
        <fullName evidence="6">Formate hydrogenase</fullName>
    </submittedName>
</protein>
<organism evidence="6 7">
    <name type="scientific">Leptospira hartskeerlii</name>
    <dbReference type="NCBI Taxonomy" id="2023177"/>
    <lineage>
        <taxon>Bacteria</taxon>
        <taxon>Pseudomonadati</taxon>
        <taxon>Spirochaetota</taxon>
        <taxon>Spirochaetia</taxon>
        <taxon>Leptospirales</taxon>
        <taxon>Leptospiraceae</taxon>
        <taxon>Leptospira</taxon>
    </lineage>
</organism>
<comment type="caution">
    <text evidence="6">The sequence shown here is derived from an EMBL/GenBank/DDBJ whole genome shotgun (WGS) entry which is preliminary data.</text>
</comment>
<feature type="transmembrane region" description="Helical" evidence="5">
    <location>
        <begin position="90"/>
        <end position="112"/>
    </location>
</feature>
<dbReference type="RefSeq" id="WP_100705787.1">
    <property type="nucleotide sequence ID" value="NZ_NPDL01000015.1"/>
</dbReference>
<dbReference type="OrthoDB" id="9778499at2"/>
<feature type="transmembrane region" description="Helical" evidence="5">
    <location>
        <begin position="271"/>
        <end position="292"/>
    </location>
</feature>
<dbReference type="AlphaFoldDB" id="A0A2M9XE67"/>
<feature type="transmembrane region" description="Helical" evidence="5">
    <location>
        <begin position="6"/>
        <end position="28"/>
    </location>
</feature>
<feature type="transmembrane region" description="Helical" evidence="5">
    <location>
        <begin position="246"/>
        <end position="264"/>
    </location>
</feature>
<keyword evidence="2 5" id="KW-0812">Transmembrane</keyword>
<dbReference type="InterPro" id="IPR052561">
    <property type="entry name" value="ComplexI_Subunit1"/>
</dbReference>
<evidence type="ECO:0000256" key="2">
    <source>
        <dbReference type="ARBA" id="ARBA00022692"/>
    </source>
</evidence>
<feature type="transmembrane region" description="Helical" evidence="5">
    <location>
        <begin position="156"/>
        <end position="176"/>
    </location>
</feature>
<dbReference type="InterPro" id="IPR001694">
    <property type="entry name" value="NADH_UbQ_OxRdtase_su1/FPO"/>
</dbReference>
<accession>A0A2M9XE67</accession>
<comment type="subcellular location">
    <subcellularLocation>
        <location evidence="1">Membrane</location>
        <topology evidence="1">Multi-pass membrane protein</topology>
    </subcellularLocation>
</comment>
<dbReference type="GO" id="GO:0005886">
    <property type="term" value="C:plasma membrane"/>
    <property type="evidence" value="ECO:0007669"/>
    <property type="project" value="TreeGrafter"/>
</dbReference>
<keyword evidence="4 5" id="KW-0472">Membrane</keyword>
<sequence length="296" mass="32814">MVTATFLFGILIQILAFISLPFLCGGVLQKIRAYAQGRKGAPVLQILYDTVRMLKKSPIDGPFSGFFSESSAIFAFAFGLVLWSLVSFEWASLLLIPFLIGMIRFATVAYAVENGTSFGGMGAARETLLFIFGEPILILVLVVLESNVVFHENFAHISFAILFFLGATLIVLSELAKPPFDDPRTHLELTMVHEAMLLEASGRTRAFFELAHQFKTASLFLLLTKLGLEHMEVFLGVSSVPIWKELASFGGAILLSALIGYWEANSTRRKWIWIPELLGLNFIFMLILGILLKLGK</sequence>
<evidence type="ECO:0000256" key="3">
    <source>
        <dbReference type="ARBA" id="ARBA00022989"/>
    </source>
</evidence>
<evidence type="ECO:0000256" key="5">
    <source>
        <dbReference type="SAM" id="Phobius"/>
    </source>
</evidence>
<evidence type="ECO:0000256" key="4">
    <source>
        <dbReference type="ARBA" id="ARBA00023136"/>
    </source>
</evidence>
<name>A0A2M9XE67_9LEPT</name>
<evidence type="ECO:0000313" key="6">
    <source>
        <dbReference type="EMBL" id="PJZ25987.1"/>
    </source>
</evidence>
<feature type="transmembrane region" description="Helical" evidence="5">
    <location>
        <begin position="124"/>
        <end position="144"/>
    </location>
</feature>